<feature type="domain" description="Nrap protein" evidence="8">
    <location>
        <begin position="343"/>
        <end position="509"/>
    </location>
</feature>
<evidence type="ECO:0000256" key="3">
    <source>
        <dbReference type="ARBA" id="ARBA00022884"/>
    </source>
</evidence>
<evidence type="ECO:0000259" key="12">
    <source>
        <dbReference type="Pfam" id="PF17407"/>
    </source>
</evidence>
<keyword evidence="3 5" id="KW-0694">RNA-binding</keyword>
<keyword evidence="5" id="KW-0698">rRNA processing</keyword>
<reference evidence="13" key="1">
    <citation type="submission" date="2020-11" db="EMBL/GenBank/DDBJ databases">
        <authorList>
            <consortium name="DOE Joint Genome Institute"/>
            <person name="Ahrendt S."/>
            <person name="Riley R."/>
            <person name="Andreopoulos W."/>
            <person name="Labutti K."/>
            <person name="Pangilinan J."/>
            <person name="Ruiz-Duenas F.J."/>
            <person name="Barrasa J.M."/>
            <person name="Sanchez-Garcia M."/>
            <person name="Camarero S."/>
            <person name="Miyauchi S."/>
            <person name="Serrano A."/>
            <person name="Linde D."/>
            <person name="Babiker R."/>
            <person name="Drula E."/>
            <person name="Ayuso-Fernandez I."/>
            <person name="Pacheco R."/>
            <person name="Padilla G."/>
            <person name="Ferreira P."/>
            <person name="Barriuso J."/>
            <person name="Kellner H."/>
            <person name="Castanera R."/>
            <person name="Alfaro M."/>
            <person name="Ramirez L."/>
            <person name="Pisabarro A.G."/>
            <person name="Kuo A."/>
            <person name="Tritt A."/>
            <person name="Lipzen A."/>
            <person name="He G."/>
            <person name="Yan M."/>
            <person name="Ng V."/>
            <person name="Cullen D."/>
            <person name="Martin F."/>
            <person name="Rosso M.-N."/>
            <person name="Henrissat B."/>
            <person name="Hibbett D."/>
            <person name="Martinez A.T."/>
            <person name="Grigoriev I.V."/>
        </authorList>
    </citation>
    <scope>NUCLEOTIDE SEQUENCE</scope>
    <source>
        <strain evidence="13">AH 40177</strain>
    </source>
</reference>
<dbReference type="PANTHER" id="PTHR17972">
    <property type="entry name" value="NUCLEOLAR RNA-ASSOCIATED PROTEIN"/>
    <property type="match status" value="1"/>
</dbReference>
<dbReference type="InterPro" id="IPR035370">
    <property type="entry name" value="Nrap_D5"/>
</dbReference>
<keyword evidence="4 5" id="KW-0539">Nucleus</keyword>
<dbReference type="EMBL" id="JADNRY010000038">
    <property type="protein sequence ID" value="KAF9070687.1"/>
    <property type="molecule type" value="Genomic_DNA"/>
</dbReference>
<evidence type="ECO:0000259" key="11">
    <source>
        <dbReference type="Pfam" id="PF17406"/>
    </source>
</evidence>
<evidence type="ECO:0000259" key="8">
    <source>
        <dbReference type="Pfam" id="PF17403"/>
    </source>
</evidence>
<dbReference type="GO" id="GO:0003723">
    <property type="term" value="F:RNA binding"/>
    <property type="evidence" value="ECO:0007669"/>
    <property type="project" value="UniProtKB-KW"/>
</dbReference>
<keyword evidence="5" id="KW-0690">Ribosome biogenesis</keyword>
<dbReference type="Proteomes" id="UP000772434">
    <property type="component" value="Unassembled WGS sequence"/>
</dbReference>
<comment type="similarity">
    <text evidence="2 5">Belongs to the NRAP family.</text>
</comment>
<proteinExistence type="inferred from homology"/>
<comment type="subcellular location">
    <subcellularLocation>
        <location evidence="1 5">Nucleus</location>
        <location evidence="1 5">Nucleolus</location>
    </subcellularLocation>
</comment>
<organism evidence="13 14">
    <name type="scientific">Rhodocollybia butyracea</name>
    <dbReference type="NCBI Taxonomy" id="206335"/>
    <lineage>
        <taxon>Eukaryota</taxon>
        <taxon>Fungi</taxon>
        <taxon>Dikarya</taxon>
        <taxon>Basidiomycota</taxon>
        <taxon>Agaricomycotina</taxon>
        <taxon>Agaricomycetes</taxon>
        <taxon>Agaricomycetidae</taxon>
        <taxon>Agaricales</taxon>
        <taxon>Marasmiineae</taxon>
        <taxon>Omphalotaceae</taxon>
        <taxon>Rhodocollybia</taxon>
    </lineage>
</organism>
<evidence type="ECO:0000259" key="10">
    <source>
        <dbReference type="Pfam" id="PF17405"/>
    </source>
</evidence>
<keyword evidence="5" id="KW-0687">Ribonucleoprotein</keyword>
<dbReference type="Pfam" id="PF03813">
    <property type="entry name" value="Nrap"/>
    <property type="match status" value="1"/>
</dbReference>
<accession>A0A9P5PX44</accession>
<dbReference type="InterPro" id="IPR035369">
    <property type="entry name" value="Nrap_D4"/>
</dbReference>
<feature type="domain" description="Nrap protein" evidence="9">
    <location>
        <begin position="515"/>
        <end position="672"/>
    </location>
</feature>
<dbReference type="Pfam" id="PF17407">
    <property type="entry name" value="Nrap_D6"/>
    <property type="match status" value="1"/>
</dbReference>
<evidence type="ECO:0000256" key="6">
    <source>
        <dbReference type="SAM" id="MobiDB-lite"/>
    </source>
</evidence>
<dbReference type="Pfam" id="PF17406">
    <property type="entry name" value="Nrap_D5"/>
    <property type="match status" value="1"/>
</dbReference>
<gene>
    <name evidence="13" type="ORF">BDP27DRAFT_1323248</name>
</gene>
<dbReference type="Pfam" id="PF17403">
    <property type="entry name" value="Nrap_D2"/>
    <property type="match status" value="1"/>
</dbReference>
<feature type="domain" description="Nrap protein" evidence="11">
    <location>
        <begin position="918"/>
        <end position="1079"/>
    </location>
</feature>
<dbReference type="Gene3D" id="1.10.1410.10">
    <property type="match status" value="2"/>
</dbReference>
<dbReference type="GO" id="GO:0006409">
    <property type="term" value="P:tRNA export from nucleus"/>
    <property type="evidence" value="ECO:0007669"/>
    <property type="project" value="TreeGrafter"/>
</dbReference>
<evidence type="ECO:0000259" key="7">
    <source>
        <dbReference type="Pfam" id="PF03813"/>
    </source>
</evidence>
<dbReference type="InterPro" id="IPR035368">
    <property type="entry name" value="Nrap_D3"/>
</dbReference>
<feature type="compositionally biased region" description="Acidic residues" evidence="6">
    <location>
        <begin position="37"/>
        <end position="54"/>
    </location>
</feature>
<dbReference type="PANTHER" id="PTHR17972:SF0">
    <property type="entry name" value="NUCLEOLAR PROTEIN 6"/>
    <property type="match status" value="1"/>
</dbReference>
<feature type="domain" description="Nrap protein" evidence="12">
    <location>
        <begin position="1082"/>
        <end position="1223"/>
    </location>
</feature>
<dbReference type="GO" id="GO:0032545">
    <property type="term" value="C:CURI complex"/>
    <property type="evidence" value="ECO:0007669"/>
    <property type="project" value="TreeGrafter"/>
</dbReference>
<sequence>MTAELKRKRGESSTSRKLRKVSPAVNEDPTPFVVSEAESDAENDGGVGLDEEEWQGVAQEEHSSVKKSTKPTGEEIRAIKDASNLFRSSTFKLQIDALLPNVQPKSKRKPPLERFLLSLHTHLSRLPDIPAKHPLEAARGLLKNGVSVPYSAPLPTEDTQWKVAFSKPSDITLVGSWANKTSVKGHDGTTYGVDLAVEMPSSIFQEKDYLNGRFFHKKAFYLATIAAAIANPKSGLNVNVSYLSTNDDPRLTKLVLEPKLDGSQTDFTKLNARVYIIPTLSPQSPLSLHRLSPAHANIRVASEGDSDDSSKLPSPLYNTALLTSLTPKSYLLSIHAIQQNVPAFNDALSLIRVWANQRGYGESGAGGVSVRGFDSKGPWWTALLVLLILGEEPTSAGKGLGKAKRKPLGRGLSSYQLFRAVLDFLAKHDFENEATFVKADEGHRYTPDEYQSNHEVVFVESSSTVNLLAGVPLGSMKLLSGDAQKTLEILNSSTNGSVTVDPFPEVFLQDHRDLQTRFDAVVHVDLSTVKSRKPNIHLTLDSGSASNAVLNSLSSMLCQGLGNRIKSLAILHPSSSPRLLSQAHPSTSHTIHIGLVYNTEHAFRQVDHGPPATETDTTVIERFRDFWGDKAELRRFKDGSIVESVVWDVQTIDEKAHVPTRILKHILQRHFNISGEAVHTWQTSFDGLVRLPESVSRYYVGSGLSMGTKGALGAFDGLVKAIKALSNDENLLPLSVMNISAASDSLRYTSVFSPVPLPSSIASVLPSNARYVYPIDFVIEFEKSASWPDDLKAIQKVKLAFLERIAMGLMKNDPALKAGVVVGNGLADSDILDVARLEVVNAEGWAFSGRVWHDREATLLDRIINNTSGLPHVAAKKSKEARQGKEYHDAIRARESYTRLFVHSPQHHRAIAKLCHQFPAFAGSVRLAKRWFASHWLLRGHISEEVIELLCAQFFVSDGWDVEVDDERDALNRTAVPGSKERGFASLIRFLKEWKWENGLFVPLYGSSALVSKQPKAVTAASTGVWRVQTRMDEEGAIWTMHGPDAVVARRVQALAQATWKCLQDMETSGKGSVMSIFDHPTEDYNVVIKLNPTVIPRYHQNVVLDESNLSKYHKNDANSLARPGFDLLNICTRICRCHTYQDTFRIFHDYFGGDRFGIVWDPSLKEPRPFRVIGAFSFCSSAESREPESATKKGKDKDMVVLNDQGVLGEIERLGRGIVSGIIVQI</sequence>
<evidence type="ECO:0000256" key="2">
    <source>
        <dbReference type="ARBA" id="ARBA00006674"/>
    </source>
</evidence>
<dbReference type="AlphaFoldDB" id="A0A9P5PX44"/>
<feature type="domain" description="Nrap protein" evidence="10">
    <location>
        <begin position="707"/>
        <end position="916"/>
    </location>
</feature>
<dbReference type="Pfam" id="PF17405">
    <property type="entry name" value="Nrap_D4"/>
    <property type="match status" value="1"/>
</dbReference>
<dbReference type="InterPro" id="IPR035082">
    <property type="entry name" value="Nrap_D1"/>
</dbReference>
<dbReference type="InterPro" id="IPR035367">
    <property type="entry name" value="Nrap_D2"/>
</dbReference>
<dbReference type="GO" id="GO:0006364">
    <property type="term" value="P:rRNA processing"/>
    <property type="evidence" value="ECO:0007669"/>
    <property type="project" value="UniProtKB-KW"/>
</dbReference>
<evidence type="ECO:0000259" key="9">
    <source>
        <dbReference type="Pfam" id="PF17404"/>
    </source>
</evidence>
<dbReference type="GO" id="GO:0034456">
    <property type="term" value="C:UTP-C complex"/>
    <property type="evidence" value="ECO:0007669"/>
    <property type="project" value="TreeGrafter"/>
</dbReference>
<protein>
    <recommendedName>
        <fullName evidence="5">U3 small nucleolar RNA-associated protein 22</fullName>
    </recommendedName>
</protein>
<dbReference type="OrthoDB" id="10251401at2759"/>
<dbReference type="InterPro" id="IPR005554">
    <property type="entry name" value="NOL6/Upt22"/>
</dbReference>
<evidence type="ECO:0000256" key="4">
    <source>
        <dbReference type="ARBA" id="ARBA00023242"/>
    </source>
</evidence>
<evidence type="ECO:0000313" key="13">
    <source>
        <dbReference type="EMBL" id="KAF9070687.1"/>
    </source>
</evidence>
<feature type="region of interest" description="Disordered" evidence="6">
    <location>
        <begin position="1"/>
        <end position="74"/>
    </location>
</feature>
<evidence type="ECO:0000256" key="5">
    <source>
        <dbReference type="RuleBase" id="RU364032"/>
    </source>
</evidence>
<evidence type="ECO:0000256" key="1">
    <source>
        <dbReference type="ARBA" id="ARBA00004604"/>
    </source>
</evidence>
<dbReference type="Pfam" id="PF17404">
    <property type="entry name" value="Nrap_D3"/>
    <property type="match status" value="1"/>
</dbReference>
<dbReference type="Gene3D" id="3.30.70.3030">
    <property type="match status" value="1"/>
</dbReference>
<dbReference type="InterPro" id="IPR035371">
    <property type="entry name" value="Nrap_D6"/>
</dbReference>
<keyword evidence="14" id="KW-1185">Reference proteome</keyword>
<comment type="caution">
    <text evidence="13">The sequence shown here is derived from an EMBL/GenBank/DDBJ whole genome shotgun (WGS) entry which is preliminary data.</text>
</comment>
<dbReference type="GO" id="GO:0032040">
    <property type="term" value="C:small-subunit processome"/>
    <property type="evidence" value="ECO:0007669"/>
    <property type="project" value="TreeGrafter"/>
</dbReference>
<feature type="domain" description="Nrap protein" evidence="7">
    <location>
        <begin position="193"/>
        <end position="339"/>
    </location>
</feature>
<name>A0A9P5PX44_9AGAR</name>
<evidence type="ECO:0000313" key="14">
    <source>
        <dbReference type="Proteomes" id="UP000772434"/>
    </source>
</evidence>